<evidence type="ECO:0000256" key="1">
    <source>
        <dbReference type="SAM" id="Phobius"/>
    </source>
</evidence>
<accession>A0A0C3ML57</accession>
<reference evidence="3" key="2">
    <citation type="submission" date="2015-01" db="EMBL/GenBank/DDBJ databases">
        <title>Evolutionary Origins and Diversification of the Mycorrhizal Mutualists.</title>
        <authorList>
            <consortium name="DOE Joint Genome Institute"/>
            <consortium name="Mycorrhizal Genomics Consortium"/>
            <person name="Kohler A."/>
            <person name="Kuo A."/>
            <person name="Nagy L.G."/>
            <person name="Floudas D."/>
            <person name="Copeland A."/>
            <person name="Barry K.W."/>
            <person name="Cichocki N."/>
            <person name="Veneault-Fourrey C."/>
            <person name="LaButti K."/>
            <person name="Lindquist E.A."/>
            <person name="Lipzen A."/>
            <person name="Lundell T."/>
            <person name="Morin E."/>
            <person name="Murat C."/>
            <person name="Riley R."/>
            <person name="Ohm R."/>
            <person name="Sun H."/>
            <person name="Tunlid A."/>
            <person name="Henrissat B."/>
            <person name="Grigoriev I.V."/>
            <person name="Hibbett D.S."/>
            <person name="Martin F."/>
        </authorList>
    </citation>
    <scope>NUCLEOTIDE SEQUENCE [LARGE SCALE GENOMIC DNA]</scope>
    <source>
        <strain evidence="3">MUT 4182</strain>
    </source>
</reference>
<proteinExistence type="predicted"/>
<feature type="transmembrane region" description="Helical" evidence="1">
    <location>
        <begin position="89"/>
        <end position="107"/>
    </location>
</feature>
<reference evidence="2 3" key="1">
    <citation type="submission" date="2014-04" db="EMBL/GenBank/DDBJ databases">
        <authorList>
            <consortium name="DOE Joint Genome Institute"/>
            <person name="Kuo A."/>
            <person name="Girlanda M."/>
            <person name="Perotto S."/>
            <person name="Kohler A."/>
            <person name="Nagy L.G."/>
            <person name="Floudas D."/>
            <person name="Copeland A."/>
            <person name="Barry K.W."/>
            <person name="Cichocki N."/>
            <person name="Veneault-Fourrey C."/>
            <person name="LaButti K."/>
            <person name="Lindquist E.A."/>
            <person name="Lipzen A."/>
            <person name="Lundell T."/>
            <person name="Morin E."/>
            <person name="Murat C."/>
            <person name="Sun H."/>
            <person name="Tunlid A."/>
            <person name="Henrissat B."/>
            <person name="Grigoriev I.V."/>
            <person name="Hibbett D.S."/>
            <person name="Martin F."/>
            <person name="Nordberg H.P."/>
            <person name="Cantor M.N."/>
            <person name="Hua S.X."/>
        </authorList>
    </citation>
    <scope>NUCLEOTIDE SEQUENCE [LARGE SCALE GENOMIC DNA]</scope>
    <source>
        <strain evidence="2 3">MUT 4182</strain>
    </source>
</reference>
<dbReference type="AlphaFoldDB" id="A0A0C3ML57"/>
<keyword evidence="1" id="KW-0812">Transmembrane</keyword>
<keyword evidence="1" id="KW-0472">Membrane</keyword>
<feature type="transmembrane region" description="Helical" evidence="1">
    <location>
        <begin position="7"/>
        <end position="26"/>
    </location>
</feature>
<name>A0A0C3ML57_9AGAM</name>
<dbReference type="OrthoDB" id="3155479at2759"/>
<organism evidence="2 3">
    <name type="scientific">Tulasnella calospora MUT 4182</name>
    <dbReference type="NCBI Taxonomy" id="1051891"/>
    <lineage>
        <taxon>Eukaryota</taxon>
        <taxon>Fungi</taxon>
        <taxon>Dikarya</taxon>
        <taxon>Basidiomycota</taxon>
        <taxon>Agaricomycotina</taxon>
        <taxon>Agaricomycetes</taxon>
        <taxon>Cantharellales</taxon>
        <taxon>Tulasnellaceae</taxon>
        <taxon>Tulasnella</taxon>
    </lineage>
</organism>
<feature type="transmembrane region" description="Helical" evidence="1">
    <location>
        <begin position="58"/>
        <end position="77"/>
    </location>
</feature>
<dbReference type="HOGENOM" id="CLU_1661454_0_0_1"/>
<evidence type="ECO:0000313" key="3">
    <source>
        <dbReference type="Proteomes" id="UP000054248"/>
    </source>
</evidence>
<dbReference type="Proteomes" id="UP000054248">
    <property type="component" value="Unassembled WGS sequence"/>
</dbReference>
<sequence>MARSSQQVVFTNAVVSTIVWLVQVFAPNLLYDGHISKWVSRTAGLRHPGALTPEREPMHGVLACFHLAILVHIWSSALSSRPHAHVGTALMELTYALSAGIMCAFFPKYGSGVALFGAVPNFLFAVAICRAGGFGVGDLVAMLRGDVAVSSVDSSGRRKDSKNSVKGE</sequence>
<keyword evidence="3" id="KW-1185">Reference proteome</keyword>
<keyword evidence="1" id="KW-1133">Transmembrane helix</keyword>
<evidence type="ECO:0008006" key="4">
    <source>
        <dbReference type="Google" id="ProtNLM"/>
    </source>
</evidence>
<evidence type="ECO:0000313" key="2">
    <source>
        <dbReference type="EMBL" id="KIO34437.1"/>
    </source>
</evidence>
<protein>
    <recommendedName>
        <fullName evidence="4">EXPERA domain-containing protein</fullName>
    </recommendedName>
</protein>
<gene>
    <name evidence="2" type="ORF">M407DRAFT_240704</name>
</gene>
<feature type="transmembrane region" description="Helical" evidence="1">
    <location>
        <begin position="113"/>
        <end position="136"/>
    </location>
</feature>
<dbReference type="EMBL" id="KN822943">
    <property type="protein sequence ID" value="KIO34437.1"/>
    <property type="molecule type" value="Genomic_DNA"/>
</dbReference>